<evidence type="ECO:0000256" key="1">
    <source>
        <dbReference type="SAM" id="MobiDB-lite"/>
    </source>
</evidence>
<keyword evidence="2" id="KW-0472">Membrane</keyword>
<reference evidence="5" key="1">
    <citation type="submission" date="2017-02" db="UniProtKB">
        <authorList>
            <consortium name="WormBaseParasite"/>
        </authorList>
    </citation>
    <scope>IDENTIFICATION</scope>
</reference>
<dbReference type="EMBL" id="UYRR01031220">
    <property type="protein sequence ID" value="VDK47803.1"/>
    <property type="molecule type" value="Genomic_DNA"/>
</dbReference>
<feature type="transmembrane region" description="Helical" evidence="2">
    <location>
        <begin position="47"/>
        <end position="68"/>
    </location>
</feature>
<feature type="transmembrane region" description="Helical" evidence="2">
    <location>
        <begin position="20"/>
        <end position="41"/>
    </location>
</feature>
<keyword evidence="2" id="KW-0812">Transmembrane</keyword>
<gene>
    <name evidence="3" type="ORF">ASIM_LOCUS12629</name>
</gene>
<evidence type="ECO:0000313" key="3">
    <source>
        <dbReference type="EMBL" id="VDK47803.1"/>
    </source>
</evidence>
<dbReference type="Proteomes" id="UP000267096">
    <property type="component" value="Unassembled WGS sequence"/>
</dbReference>
<reference evidence="3 4" key="2">
    <citation type="submission" date="2018-11" db="EMBL/GenBank/DDBJ databases">
        <authorList>
            <consortium name="Pathogen Informatics"/>
        </authorList>
    </citation>
    <scope>NUCLEOTIDE SEQUENCE [LARGE SCALE GENOMIC DNA]</scope>
</reference>
<dbReference type="WBParaSite" id="ASIM_0001316301-mRNA-1">
    <property type="protein sequence ID" value="ASIM_0001316301-mRNA-1"/>
    <property type="gene ID" value="ASIM_0001316301"/>
</dbReference>
<keyword evidence="2" id="KW-1133">Transmembrane helix</keyword>
<keyword evidence="4" id="KW-1185">Reference proteome</keyword>
<protein>
    <submittedName>
        <fullName evidence="5">MARVEL domain-containing protein</fullName>
    </submittedName>
</protein>
<name>A0A0M3JXS2_ANISI</name>
<evidence type="ECO:0000313" key="5">
    <source>
        <dbReference type="WBParaSite" id="ASIM_0001316301-mRNA-1"/>
    </source>
</evidence>
<sequence length="136" mass="14627">MAGFELSRIKELPDLLKPLLFEMVTSAIFVIFNIVNVIVLLVKLISYHYSLFGVGALLCFGMTLLFGFNWMMMFKMWRDNEISSQTPGPGLRPGDTGSMNPGLGSAPGAFPAASTPSTNSSYPPAVPPGATFPPVP</sequence>
<dbReference type="OrthoDB" id="10642109at2759"/>
<proteinExistence type="predicted"/>
<organism evidence="5">
    <name type="scientific">Anisakis simplex</name>
    <name type="common">Herring worm</name>
    <dbReference type="NCBI Taxonomy" id="6269"/>
    <lineage>
        <taxon>Eukaryota</taxon>
        <taxon>Metazoa</taxon>
        <taxon>Ecdysozoa</taxon>
        <taxon>Nematoda</taxon>
        <taxon>Chromadorea</taxon>
        <taxon>Rhabditida</taxon>
        <taxon>Spirurina</taxon>
        <taxon>Ascaridomorpha</taxon>
        <taxon>Ascaridoidea</taxon>
        <taxon>Anisakidae</taxon>
        <taxon>Anisakis</taxon>
        <taxon>Anisakis simplex complex</taxon>
    </lineage>
</organism>
<feature type="compositionally biased region" description="Pro residues" evidence="1">
    <location>
        <begin position="124"/>
        <end position="136"/>
    </location>
</feature>
<evidence type="ECO:0000256" key="2">
    <source>
        <dbReference type="SAM" id="Phobius"/>
    </source>
</evidence>
<evidence type="ECO:0000313" key="4">
    <source>
        <dbReference type="Proteomes" id="UP000267096"/>
    </source>
</evidence>
<dbReference type="AlphaFoldDB" id="A0A0M3JXS2"/>
<accession>A0A0M3JXS2</accession>
<feature type="region of interest" description="Disordered" evidence="1">
    <location>
        <begin position="84"/>
        <end position="136"/>
    </location>
</feature>